<evidence type="ECO:0000256" key="2">
    <source>
        <dbReference type="ARBA" id="ARBA00022432"/>
    </source>
</evidence>
<dbReference type="CDD" id="cd07067">
    <property type="entry name" value="HP_PGM_like"/>
    <property type="match status" value="1"/>
</dbReference>
<dbReference type="InterPro" id="IPR029033">
    <property type="entry name" value="His_PPase_superfam"/>
</dbReference>
<gene>
    <name evidence="5" type="primary">gpmA</name>
    <name evidence="10" type="ORF">CAL29_22725</name>
</gene>
<accession>A0A261S0C8</accession>
<comment type="subunit">
    <text evidence="5">Homodimer.</text>
</comment>
<proteinExistence type="inferred from homology"/>
<feature type="binding site" evidence="5 7">
    <location>
        <begin position="8"/>
        <end position="15"/>
    </location>
    <ligand>
        <name>substrate</name>
    </ligand>
</feature>
<comment type="caution">
    <text evidence="10">The sequence shown here is derived from an EMBL/GenBank/DDBJ whole genome shotgun (WGS) entry which is preliminary data.</text>
</comment>
<dbReference type="Proteomes" id="UP000216020">
    <property type="component" value="Unassembled WGS sequence"/>
</dbReference>
<dbReference type="SUPFAM" id="SSF53254">
    <property type="entry name" value="Phosphoglycerate mutase-like"/>
    <property type="match status" value="1"/>
</dbReference>
<dbReference type="InterPro" id="IPR013078">
    <property type="entry name" value="His_Pase_superF_clade-1"/>
</dbReference>
<evidence type="ECO:0000313" key="10">
    <source>
        <dbReference type="EMBL" id="OZI30799.1"/>
    </source>
</evidence>
<feature type="binding site" evidence="5 7">
    <location>
        <begin position="182"/>
        <end position="183"/>
    </location>
    <ligand>
        <name>substrate</name>
    </ligand>
</feature>
<feature type="active site" description="Proton donor/acceptor" evidence="5 6">
    <location>
        <position position="87"/>
    </location>
</feature>
<dbReference type="PROSITE" id="PS00175">
    <property type="entry name" value="PG_MUTASE"/>
    <property type="match status" value="1"/>
</dbReference>
<comment type="catalytic activity">
    <reaction evidence="5 9">
        <text>(2R)-2-phosphoglycerate = (2R)-3-phosphoglycerate</text>
        <dbReference type="Rhea" id="RHEA:15901"/>
        <dbReference type="ChEBI" id="CHEBI:58272"/>
        <dbReference type="ChEBI" id="CHEBI:58289"/>
        <dbReference type="EC" id="5.4.2.11"/>
    </reaction>
</comment>
<evidence type="ECO:0000256" key="4">
    <source>
        <dbReference type="ARBA" id="ARBA00023235"/>
    </source>
</evidence>
<evidence type="ECO:0000256" key="1">
    <source>
        <dbReference type="ARBA" id="ARBA00006717"/>
    </source>
</evidence>
<feature type="binding site" evidence="5 7">
    <location>
        <position position="98"/>
    </location>
    <ligand>
        <name>substrate</name>
    </ligand>
</feature>
<evidence type="ECO:0000256" key="7">
    <source>
        <dbReference type="PIRSR" id="PIRSR613078-2"/>
    </source>
</evidence>
<evidence type="ECO:0000256" key="9">
    <source>
        <dbReference type="RuleBase" id="RU004512"/>
    </source>
</evidence>
<evidence type="ECO:0000256" key="8">
    <source>
        <dbReference type="PIRSR" id="PIRSR613078-3"/>
    </source>
</evidence>
<sequence length="238" mass="26036">MVWLTLVRHGESQWNQEQRFTGWADVPLTPRGIEQMRMAGAALRQRGLGVDVAYTSALTRCVHSLEILLEAMGRPDVPRHIDWRLNERHYGALTGRLKAEAEQEYGAAAVRHWRRAYDGQPPAADEAAQARYRQACHAGALAVPLPSSESLCQTVSRVSAAWRDAIAPALRTGASVIVVAHGNSLRALTMLIEKLSSADVVHLEIGNGEPCLYELDAALAPITKHILAQAAPTRSEIL</sequence>
<feature type="binding site" evidence="5 7">
    <location>
        <begin position="21"/>
        <end position="22"/>
    </location>
    <ligand>
        <name>substrate</name>
    </ligand>
</feature>
<comment type="similarity">
    <text evidence="1 5">Belongs to the phosphoglycerate mutase family. BPG-dependent PGAM subfamily.</text>
</comment>
<evidence type="ECO:0000256" key="6">
    <source>
        <dbReference type="PIRSR" id="PIRSR613078-1"/>
    </source>
</evidence>
<feature type="binding site" evidence="5 7">
    <location>
        <begin position="87"/>
        <end position="90"/>
    </location>
    <ligand>
        <name>substrate</name>
    </ligand>
</feature>
<dbReference type="NCBIfam" id="TIGR01258">
    <property type="entry name" value="pgm_1"/>
    <property type="match status" value="1"/>
</dbReference>
<protein>
    <recommendedName>
        <fullName evidence="5 9">2,3-bisphosphoglycerate-dependent phosphoglycerate mutase</fullName>
        <shortName evidence="5">BPG-dependent PGAM</shortName>
        <shortName evidence="5">PGAM</shortName>
        <shortName evidence="5">Phosphoglyceromutase</shortName>
        <shortName evidence="5">dPGM</shortName>
        <ecNumber evidence="5 9">5.4.2.11</ecNumber>
    </recommendedName>
</protein>
<dbReference type="UniPathway" id="UPA00109">
    <property type="reaction ID" value="UER00186"/>
</dbReference>
<feature type="active site" description="Tele-phosphohistidine intermediate" evidence="5 6">
    <location>
        <position position="9"/>
    </location>
</feature>
<dbReference type="RefSeq" id="WP_094855222.1">
    <property type="nucleotide sequence ID" value="NZ_NEVM01000005.1"/>
</dbReference>
<feature type="binding site" evidence="5 7">
    <location>
        <begin position="114"/>
        <end position="115"/>
    </location>
    <ligand>
        <name>substrate</name>
    </ligand>
</feature>
<evidence type="ECO:0000256" key="5">
    <source>
        <dbReference type="HAMAP-Rule" id="MF_01039"/>
    </source>
</evidence>
<dbReference type="AlphaFoldDB" id="A0A261S0C8"/>
<dbReference type="GO" id="GO:0006094">
    <property type="term" value="P:gluconeogenesis"/>
    <property type="evidence" value="ECO:0007669"/>
    <property type="project" value="UniProtKB-UniRule"/>
</dbReference>
<evidence type="ECO:0000313" key="11">
    <source>
        <dbReference type="Proteomes" id="UP000216020"/>
    </source>
</evidence>
<dbReference type="GO" id="GO:0004619">
    <property type="term" value="F:phosphoglycerate mutase activity"/>
    <property type="evidence" value="ECO:0007669"/>
    <property type="project" value="UniProtKB-UniRule"/>
</dbReference>
<organism evidence="10 11">
    <name type="scientific">Bordetella genomosp. 10</name>
    <dbReference type="NCBI Taxonomy" id="1416804"/>
    <lineage>
        <taxon>Bacteria</taxon>
        <taxon>Pseudomonadati</taxon>
        <taxon>Pseudomonadota</taxon>
        <taxon>Betaproteobacteria</taxon>
        <taxon>Burkholderiales</taxon>
        <taxon>Alcaligenaceae</taxon>
        <taxon>Bordetella</taxon>
    </lineage>
</organism>
<evidence type="ECO:0000256" key="3">
    <source>
        <dbReference type="ARBA" id="ARBA00023152"/>
    </source>
</evidence>
<dbReference type="GO" id="GO:0006096">
    <property type="term" value="P:glycolytic process"/>
    <property type="evidence" value="ECO:0007669"/>
    <property type="project" value="UniProtKB-UniRule"/>
</dbReference>
<dbReference type="PANTHER" id="PTHR11931">
    <property type="entry name" value="PHOSPHOGLYCERATE MUTASE"/>
    <property type="match status" value="1"/>
</dbReference>
<dbReference type="Pfam" id="PF00300">
    <property type="entry name" value="His_Phos_1"/>
    <property type="match status" value="1"/>
</dbReference>
<dbReference type="EC" id="5.4.2.11" evidence="5 9"/>
<dbReference type="Gene3D" id="3.40.50.1240">
    <property type="entry name" value="Phosphoglycerate mutase-like"/>
    <property type="match status" value="1"/>
</dbReference>
<reference evidence="11" key="1">
    <citation type="submission" date="2017-05" db="EMBL/GenBank/DDBJ databases">
        <title>Complete and WGS of Bordetella genogroups.</title>
        <authorList>
            <person name="Spilker T."/>
            <person name="Lipuma J."/>
        </authorList>
    </citation>
    <scope>NUCLEOTIDE SEQUENCE [LARGE SCALE GENOMIC DNA]</scope>
    <source>
        <strain evidence="11">AU16122</strain>
    </source>
</reference>
<feature type="site" description="Transition state stabilizer" evidence="5 8">
    <location>
        <position position="181"/>
    </location>
</feature>
<keyword evidence="11" id="KW-1185">Reference proteome</keyword>
<name>A0A261S0C8_9BORD</name>
<dbReference type="InterPro" id="IPR001345">
    <property type="entry name" value="PG/BPGM_mutase_AS"/>
</dbReference>
<comment type="pathway">
    <text evidence="5 9">Carbohydrate degradation; glycolysis; pyruvate from D-glyceraldehyde 3-phosphate: step 3/5.</text>
</comment>
<comment type="function">
    <text evidence="5 9">Catalyzes the interconversion of 2-phosphoglycerate and 3-phosphoglycerate.</text>
</comment>
<dbReference type="HAMAP" id="MF_01039">
    <property type="entry name" value="PGAM_GpmA"/>
    <property type="match status" value="1"/>
</dbReference>
<feature type="binding site" evidence="5 7">
    <location>
        <position position="60"/>
    </location>
    <ligand>
        <name>substrate</name>
    </ligand>
</feature>
<dbReference type="EMBL" id="NEVM01000005">
    <property type="protein sequence ID" value="OZI30799.1"/>
    <property type="molecule type" value="Genomic_DNA"/>
</dbReference>
<keyword evidence="3 5" id="KW-0324">Glycolysis</keyword>
<dbReference type="OrthoDB" id="9781415at2"/>
<keyword evidence="2 5" id="KW-0312">Gluconeogenesis</keyword>
<dbReference type="SMART" id="SM00855">
    <property type="entry name" value="PGAM"/>
    <property type="match status" value="1"/>
</dbReference>
<keyword evidence="4 5" id="KW-0413">Isomerase</keyword>
<dbReference type="InterPro" id="IPR005952">
    <property type="entry name" value="Phosphogly_mut1"/>
</dbReference>